<evidence type="ECO:0008006" key="3">
    <source>
        <dbReference type="Google" id="ProtNLM"/>
    </source>
</evidence>
<dbReference type="AlphaFoldDB" id="A0A369ZIB7"/>
<name>A0A369ZIB7_HAEPH</name>
<comment type="caution">
    <text evidence="1">The sequence shown here is derived from an EMBL/GenBank/DDBJ whole genome shotgun (WGS) entry which is preliminary data.</text>
</comment>
<reference evidence="1 2" key="1">
    <citation type="submission" date="2018-05" db="EMBL/GenBank/DDBJ databases">
        <title>Draft Genome Sequences for a Diverse set of 7 Haemophilus Species.</title>
        <authorList>
            <person name="Nichols M."/>
            <person name="Topaz N."/>
            <person name="Wang X."/>
            <person name="Wang X."/>
            <person name="Boxrud D."/>
        </authorList>
    </citation>
    <scope>NUCLEOTIDE SEQUENCE [LARGE SCALE GENOMIC DNA]</scope>
    <source>
        <strain evidence="1 2">C2010039593</strain>
    </source>
</reference>
<organism evidence="1 2">
    <name type="scientific">Haemophilus parahaemolyticus</name>
    <dbReference type="NCBI Taxonomy" id="735"/>
    <lineage>
        <taxon>Bacteria</taxon>
        <taxon>Pseudomonadati</taxon>
        <taxon>Pseudomonadota</taxon>
        <taxon>Gammaproteobacteria</taxon>
        <taxon>Pasteurellales</taxon>
        <taxon>Pasteurellaceae</taxon>
        <taxon>Haemophilus</taxon>
    </lineage>
</organism>
<dbReference type="RefSeq" id="WP_111312761.1">
    <property type="nucleotide sequence ID" value="NZ_QEQD01000003.1"/>
</dbReference>
<gene>
    <name evidence="1" type="ORF">DPV98_04200</name>
</gene>
<evidence type="ECO:0000313" key="2">
    <source>
        <dbReference type="Proteomes" id="UP000253999"/>
    </source>
</evidence>
<dbReference type="InterPro" id="IPR018880">
    <property type="entry name" value="Phage_P4_Ash"/>
</dbReference>
<dbReference type="EMBL" id="QEQD01000003">
    <property type="protein sequence ID" value="RDF05008.1"/>
    <property type="molecule type" value="Genomic_DNA"/>
</dbReference>
<evidence type="ECO:0000313" key="1">
    <source>
        <dbReference type="EMBL" id="RDF05008.1"/>
    </source>
</evidence>
<dbReference type="Pfam" id="PF10554">
    <property type="entry name" value="Phage_ASH"/>
    <property type="match status" value="1"/>
</dbReference>
<dbReference type="Proteomes" id="UP000253999">
    <property type="component" value="Unassembled WGS sequence"/>
</dbReference>
<protein>
    <recommendedName>
        <fullName evidence="3">Host cell division inhibitor Icd-like protein</fullName>
    </recommendedName>
</protein>
<sequence>MNLNHVHFNQCENLSQEKPFTSGQIFNKFHTVVAKSTTERGNSNNKTLANTSTPFNNRAFFVRKLNTPKENNQTKTGFVVFLSNEFNWTNFGLVESLSMVAFSGQRSIVGCVPKFAVFHPAKRYRQTVESKAIAFKNLTLELSAMLTYLFKAISRRDLSNTSKPINQMTVYTLRKQAESEQQARAFFAPFYVILEGGLVC</sequence>
<accession>A0A369ZIB7</accession>
<proteinExistence type="predicted"/>